<dbReference type="SUPFAM" id="SSF110296">
    <property type="entry name" value="Oligoxyloglucan reducing end-specific cellobiohydrolase"/>
    <property type="match status" value="2"/>
</dbReference>
<evidence type="ECO:0000313" key="4">
    <source>
        <dbReference type="EMBL" id="APV45404.1"/>
    </source>
</evidence>
<dbReference type="PROSITE" id="PS50853">
    <property type="entry name" value="FN3"/>
    <property type="match status" value="1"/>
</dbReference>
<keyword evidence="1" id="KW-1133">Transmembrane helix</keyword>
<dbReference type="SUPFAM" id="SSF50939">
    <property type="entry name" value="Sialidases"/>
    <property type="match status" value="1"/>
</dbReference>
<name>A0A1P8FAC7_9CHLR</name>
<dbReference type="Proteomes" id="UP000185934">
    <property type="component" value="Chromosome"/>
</dbReference>
<dbReference type="STRING" id="1839801.Dform_02095"/>
<dbReference type="InterPro" id="IPR036116">
    <property type="entry name" value="FN3_sf"/>
</dbReference>
<dbReference type="OrthoDB" id="141522at2"/>
<protein>
    <recommendedName>
        <fullName evidence="3">Fibronectin type-III domain-containing protein</fullName>
    </recommendedName>
</protein>
<feature type="signal peptide" evidence="2">
    <location>
        <begin position="1"/>
        <end position="30"/>
    </location>
</feature>
<feature type="domain" description="Fibronectin type-III" evidence="3">
    <location>
        <begin position="786"/>
        <end position="886"/>
    </location>
</feature>
<evidence type="ECO:0000259" key="3">
    <source>
        <dbReference type="PROSITE" id="PS50853"/>
    </source>
</evidence>
<dbReference type="InterPro" id="IPR013783">
    <property type="entry name" value="Ig-like_fold"/>
</dbReference>
<dbReference type="EMBL" id="CP018258">
    <property type="protein sequence ID" value="APV45404.1"/>
    <property type="molecule type" value="Genomic_DNA"/>
</dbReference>
<evidence type="ECO:0000313" key="5">
    <source>
        <dbReference type="Proteomes" id="UP000185934"/>
    </source>
</evidence>
<keyword evidence="1" id="KW-0812">Transmembrane</keyword>
<dbReference type="RefSeq" id="WP_076004903.1">
    <property type="nucleotide sequence ID" value="NZ_CP018258.1"/>
</dbReference>
<feature type="chain" id="PRO_5012139611" description="Fibronectin type-III domain-containing protein" evidence="2">
    <location>
        <begin position="31"/>
        <end position="1034"/>
    </location>
</feature>
<dbReference type="InterPro" id="IPR003961">
    <property type="entry name" value="FN3_dom"/>
</dbReference>
<keyword evidence="2" id="KW-0732">Signal</keyword>
<dbReference type="InterPro" id="IPR015943">
    <property type="entry name" value="WD40/YVTN_repeat-like_dom_sf"/>
</dbReference>
<dbReference type="SUPFAM" id="SSF49265">
    <property type="entry name" value="Fibronectin type III"/>
    <property type="match status" value="1"/>
</dbReference>
<dbReference type="KEGG" id="dfo:Dform_02095"/>
<evidence type="ECO:0000256" key="2">
    <source>
        <dbReference type="SAM" id="SignalP"/>
    </source>
</evidence>
<dbReference type="Gene3D" id="2.130.10.10">
    <property type="entry name" value="YVTN repeat-like/Quinoprotein amine dehydrogenase"/>
    <property type="match status" value="2"/>
</dbReference>
<keyword evidence="5" id="KW-1185">Reference proteome</keyword>
<dbReference type="AlphaFoldDB" id="A0A1P8FAC7"/>
<organism evidence="4 5">
    <name type="scientific">Dehalogenimonas formicexedens</name>
    <dbReference type="NCBI Taxonomy" id="1839801"/>
    <lineage>
        <taxon>Bacteria</taxon>
        <taxon>Bacillati</taxon>
        <taxon>Chloroflexota</taxon>
        <taxon>Dehalococcoidia</taxon>
        <taxon>Dehalococcoidales</taxon>
        <taxon>Dehalococcoidaceae</taxon>
        <taxon>Dehalogenimonas</taxon>
    </lineage>
</organism>
<proteinExistence type="predicted"/>
<accession>A0A1P8FAC7</accession>
<reference evidence="5" key="1">
    <citation type="submission" date="2016-11" db="EMBL/GenBank/DDBJ databases">
        <title>Dehalogenimonas formicexedens sp. nov., a chlorinated alkane respiring bacterium isolated from contaminated groundwater.</title>
        <authorList>
            <person name="Key T.A."/>
            <person name="Bowman K.S."/>
            <person name="Lee I."/>
            <person name="Chun J."/>
            <person name="Albuquerque L."/>
            <person name="da Costa M.S."/>
            <person name="Rainey F.A."/>
            <person name="Moe W.M."/>
        </authorList>
    </citation>
    <scope>NUCLEOTIDE SEQUENCE [LARGE SCALE GENOMIC DNA]</scope>
    <source>
        <strain evidence="5">NSZ-14</strain>
    </source>
</reference>
<gene>
    <name evidence="4" type="ORF">Dform_02095</name>
</gene>
<keyword evidence="1" id="KW-0472">Membrane</keyword>
<feature type="transmembrane region" description="Helical" evidence="1">
    <location>
        <begin position="1007"/>
        <end position="1028"/>
    </location>
</feature>
<dbReference type="Gene3D" id="2.60.40.10">
    <property type="entry name" value="Immunoglobulins"/>
    <property type="match status" value="2"/>
</dbReference>
<dbReference type="InterPro" id="IPR036278">
    <property type="entry name" value="Sialidase_sf"/>
</dbReference>
<sequence>MKHLNKIFGIVMTAAIAASMLVVSALPVSAADNAWTAVTMPTTTSLTGSGLLTKAIDGTLYAWTNTATANTNSLAKSTDGGRTWTSVKTPGTTAGAAAITAIATSPSEANVLYIATGLSVWKSTDGGATFAALPVGTIAVAGVTSVKSLAVGLLGGSYKVFAGTDGGVYLFDEGVSLNNQFVLFGGLVANVLDVKLSPTFNTAAGIYALTSTGTNASLYVSTGGAFAPTPATIASGAGTTVGEIGFSADFNITSNPVLWVGTDGATGGIFRTTLGGTGFHLGANLPVATIDVTGSGVFGGAVTIVFGTTAGEVYTTFNAGFSFNAAGANLTGGARTAYVALANDYATSGTIFALKAAGAAGDETAFSVSTDKGATFSQISFINSSINEIDSTAFAANGDYYMVTSAAVVTPGAGDAFTLTATAAGTVTLTGAVAAVITTNTSGTSSVAGLTITFGGVGDVATVTATAAGNASWTGAATALETVDTNASMTVGASGVAFAMDMNPVTTSGNHSLWRNVGGKWNRIQGNVAAGMYSMLRVSPNYATDKGVYYVSATNVIMASNDQGITFTAQSFSPGTITTYVVLDNATFVAATSTAGIQRTTNNGFVWNQVSTQNAAFLVRSSDSTALAAVTAAGNVFTSADLGATWKAALSTGLTLANISGVTFQNGSNTVLYAVTNATGTGNIYKLDTAAATVAWGTTDLNTGTAVTNGVGIVSGVAASPVIYALGANGALVRLLTDNSASEDIAAATGVTAASGLFIVPAAGGNTLWAVTATKLYTFKDTIAVAVPNVAVTSFTTTTANVTFGAVAGATDYAAFVKAGTAAQKDYFTATTVGTVTVDKTALTVTVSGLTSDTTYTVSVFAKTPFTSLVGSKTFSTQPNVVTNPVDLAPAMGATGIALTPGFGWGAVTGATSYTVEVSTSSTFATLVGTKQTTTVPAFAWTTPALAYSTTYYWRVVAITPTGSSDPVVSVFTTMAAPVTQPTTPPGTTTITNTTVTLTSPAETTPAYIWAIIGIGALLVIVVIVLIVRTRRVA</sequence>
<evidence type="ECO:0000256" key="1">
    <source>
        <dbReference type="SAM" id="Phobius"/>
    </source>
</evidence>